<evidence type="ECO:0000313" key="8">
    <source>
        <dbReference type="Proteomes" id="UP000663929"/>
    </source>
</evidence>
<reference evidence="7" key="1">
    <citation type="submission" date="2021-03" db="EMBL/GenBank/DDBJ databases">
        <title>Acanthopleuribacteraceae sp. M133.</title>
        <authorList>
            <person name="Wang G."/>
        </authorList>
    </citation>
    <scope>NUCLEOTIDE SEQUENCE</scope>
    <source>
        <strain evidence="7">M133</strain>
    </source>
</reference>
<dbReference type="Pfam" id="PF03104">
    <property type="entry name" value="DNA_pol_B_exo1"/>
    <property type="match status" value="1"/>
</dbReference>
<sequence length="770" mass="87931">MPNYDVFLWTGEWEDSDERFRLIYYGRAEGLGSVKLVFDQSPPVFFIDRDEKLPALDFDYERKPLKLQSFQGRAVDGLYFRTQRDLRTAADRFHATGVRHFEPEVRPTERFLMERFVQASAVIVGEYEEEGDLKVFHNPKIKPGTQVPKPRVASIDIETGVTIDMLFSIAIHITGPAADGTEEEIKRVYMLSDRHAEVPEENLIYYASQADLLKAFLADFRAWDPDVIIGWHVVGFDLMYLERKCNAFGMELDLARGGRKISLTERPGAGYFADIPGRIVIDGPPSMRAAGFRFENFKLETVAQELLGSGKLITSDGTNKVAEIERQFREDKPALARYNLEDCVLVTDIYNLTGLVDFVLKRSMVSGLLPDTSLIAKAAFDHHYLPRLHRLGYVAPREPAERDNAKAATERPLDARPGVYEQVVHLDLSNLYFSMLRNFCIDPLARVKAEEDPIVTPDGQKFSRKHHVLPEILKRQMDWLAVAETKKDTQMVKACRLTLKSFLTVLTRKGSRFFEPTLADAMKACGQWFLRESQQFLEGRGYRVVFVDTRSFLIQAPDGQSATEAGPRLVEELNRFGMERLQRDFQIQAELSLGFECAYRKLALISDVSQASRYVGLRESENGEHLEVEGLALSGSDWTPLAREFQHELFTRFLKDDAFEPYVKGFYDDLREGKFDDRLVYRKKLVKDLDSYTKNVPPHVKAARMMSHHPGRYVDFVYSRRGPVPAEPLPSDLDYEHYANKQLKPVADPLLGLLDLSFSAITEPTQMGLF</sequence>
<evidence type="ECO:0000256" key="1">
    <source>
        <dbReference type="ARBA" id="ARBA00005755"/>
    </source>
</evidence>
<dbReference type="GO" id="GO:0045004">
    <property type="term" value="P:DNA replication proofreading"/>
    <property type="evidence" value="ECO:0007669"/>
    <property type="project" value="TreeGrafter"/>
</dbReference>
<dbReference type="Gene3D" id="2.40.50.590">
    <property type="match status" value="1"/>
</dbReference>
<evidence type="ECO:0000256" key="4">
    <source>
        <dbReference type="ARBA" id="ARBA00022695"/>
    </source>
</evidence>
<dbReference type="EMBL" id="CP071793">
    <property type="protein sequence ID" value="QTD51380.1"/>
    <property type="molecule type" value="Genomic_DNA"/>
</dbReference>
<evidence type="ECO:0000256" key="5">
    <source>
        <dbReference type="ARBA" id="ARBA00022932"/>
    </source>
</evidence>
<keyword evidence="5" id="KW-0239">DNA-directed DNA polymerase</keyword>
<protein>
    <recommendedName>
        <fullName evidence="2">DNA-directed DNA polymerase</fullName>
        <ecNumber evidence="2">2.7.7.7</ecNumber>
    </recommendedName>
</protein>
<dbReference type="GO" id="GO:0009432">
    <property type="term" value="P:SOS response"/>
    <property type="evidence" value="ECO:0007669"/>
    <property type="project" value="TreeGrafter"/>
</dbReference>
<dbReference type="GO" id="GO:0008296">
    <property type="term" value="F:3'-5'-DNA exonuclease activity"/>
    <property type="evidence" value="ECO:0007669"/>
    <property type="project" value="TreeGrafter"/>
</dbReference>
<keyword evidence="4" id="KW-0548">Nucleotidyltransferase</keyword>
<dbReference type="SMART" id="SM00486">
    <property type="entry name" value="POLBc"/>
    <property type="match status" value="1"/>
</dbReference>
<dbReference type="InterPro" id="IPR006172">
    <property type="entry name" value="DNA-dir_DNA_pol_B"/>
</dbReference>
<dbReference type="RefSeq" id="WP_237381511.1">
    <property type="nucleotide sequence ID" value="NZ_CP071793.1"/>
</dbReference>
<dbReference type="NCBIfam" id="NF004421">
    <property type="entry name" value="PRK05762.1-2"/>
    <property type="match status" value="1"/>
</dbReference>
<dbReference type="KEGG" id="scor:J3U87_02830"/>
<dbReference type="InterPro" id="IPR006133">
    <property type="entry name" value="DNA-dir_DNA_pol_B_exonuc"/>
</dbReference>
<dbReference type="Gene3D" id="3.90.1600.10">
    <property type="entry name" value="Palm domain of DNA polymerase"/>
    <property type="match status" value="2"/>
</dbReference>
<evidence type="ECO:0000256" key="3">
    <source>
        <dbReference type="ARBA" id="ARBA00022679"/>
    </source>
</evidence>
<feature type="domain" description="DNA-directed DNA polymerase family B exonuclease" evidence="6">
    <location>
        <begin position="136"/>
        <end position="289"/>
    </location>
</feature>
<keyword evidence="8" id="KW-1185">Reference proteome</keyword>
<dbReference type="PANTHER" id="PTHR10322">
    <property type="entry name" value="DNA POLYMERASE CATALYTIC SUBUNIT"/>
    <property type="match status" value="1"/>
</dbReference>
<dbReference type="PANTHER" id="PTHR10322:SF23">
    <property type="entry name" value="DNA POLYMERASE DELTA CATALYTIC SUBUNIT"/>
    <property type="match status" value="1"/>
</dbReference>
<dbReference type="Gene3D" id="3.30.420.10">
    <property type="entry name" value="Ribonuclease H-like superfamily/Ribonuclease H"/>
    <property type="match status" value="1"/>
</dbReference>
<dbReference type="GO" id="GO:0003887">
    <property type="term" value="F:DNA-directed DNA polymerase activity"/>
    <property type="evidence" value="ECO:0007669"/>
    <property type="project" value="UniProtKB-KW"/>
</dbReference>
<dbReference type="GO" id="GO:0000166">
    <property type="term" value="F:nucleotide binding"/>
    <property type="evidence" value="ECO:0007669"/>
    <property type="project" value="InterPro"/>
</dbReference>
<dbReference type="InterPro" id="IPR050240">
    <property type="entry name" value="DNA_pol_type-B"/>
</dbReference>
<dbReference type="InterPro" id="IPR036397">
    <property type="entry name" value="RNaseH_sf"/>
</dbReference>
<dbReference type="InterPro" id="IPR043502">
    <property type="entry name" value="DNA/RNA_pol_sf"/>
</dbReference>
<dbReference type="EC" id="2.7.7.7" evidence="2"/>
<proteinExistence type="inferred from homology"/>
<evidence type="ECO:0000256" key="2">
    <source>
        <dbReference type="ARBA" id="ARBA00012417"/>
    </source>
</evidence>
<comment type="similarity">
    <text evidence="1">Belongs to the DNA polymerase type-B family.</text>
</comment>
<gene>
    <name evidence="7" type="ORF">J3U87_02830</name>
</gene>
<dbReference type="Proteomes" id="UP000663929">
    <property type="component" value="Chromosome"/>
</dbReference>
<organism evidence="7 8">
    <name type="scientific">Sulfidibacter corallicola</name>
    <dbReference type="NCBI Taxonomy" id="2818388"/>
    <lineage>
        <taxon>Bacteria</taxon>
        <taxon>Pseudomonadati</taxon>
        <taxon>Acidobacteriota</taxon>
        <taxon>Holophagae</taxon>
        <taxon>Acanthopleuribacterales</taxon>
        <taxon>Acanthopleuribacteraceae</taxon>
        <taxon>Sulfidibacter</taxon>
    </lineage>
</organism>
<evidence type="ECO:0000259" key="6">
    <source>
        <dbReference type="Pfam" id="PF03104"/>
    </source>
</evidence>
<dbReference type="Gene3D" id="1.10.132.60">
    <property type="entry name" value="DNA polymerase family B, C-terminal domain"/>
    <property type="match status" value="1"/>
</dbReference>
<dbReference type="InterPro" id="IPR023211">
    <property type="entry name" value="DNA_pol_palm_dom_sf"/>
</dbReference>
<dbReference type="InterPro" id="IPR042087">
    <property type="entry name" value="DNA_pol_B_thumb"/>
</dbReference>
<dbReference type="SUPFAM" id="SSF56672">
    <property type="entry name" value="DNA/RNA polymerases"/>
    <property type="match status" value="1"/>
</dbReference>
<dbReference type="AlphaFoldDB" id="A0A8A4TPA6"/>
<name>A0A8A4TPA6_SULCO</name>
<keyword evidence="3" id="KW-0808">Transferase</keyword>
<evidence type="ECO:0000313" key="7">
    <source>
        <dbReference type="EMBL" id="QTD51380.1"/>
    </source>
</evidence>
<dbReference type="InterPro" id="IPR012337">
    <property type="entry name" value="RNaseH-like_sf"/>
</dbReference>
<dbReference type="SUPFAM" id="SSF53098">
    <property type="entry name" value="Ribonuclease H-like"/>
    <property type="match status" value="1"/>
</dbReference>
<dbReference type="GO" id="GO:0003676">
    <property type="term" value="F:nucleic acid binding"/>
    <property type="evidence" value="ECO:0007669"/>
    <property type="project" value="InterPro"/>
</dbReference>
<accession>A0A8A4TPA6</accession>